<keyword evidence="14" id="KW-0829">Tyrosine-protein kinase</keyword>
<feature type="coiled-coil region" evidence="16">
    <location>
        <begin position="264"/>
        <end position="291"/>
    </location>
</feature>
<accession>A0ABW5IL04</accession>
<dbReference type="InterPro" id="IPR027417">
    <property type="entry name" value="P-loop_NTPase"/>
</dbReference>
<evidence type="ECO:0000256" key="4">
    <source>
        <dbReference type="ARBA" id="ARBA00011903"/>
    </source>
</evidence>
<dbReference type="Pfam" id="PF13614">
    <property type="entry name" value="AAA_31"/>
    <property type="match status" value="1"/>
</dbReference>
<organism evidence="21 22">
    <name type="scientific">Pontibacter locisalis</name>
    <dbReference type="NCBI Taxonomy" id="1719035"/>
    <lineage>
        <taxon>Bacteria</taxon>
        <taxon>Pseudomonadati</taxon>
        <taxon>Bacteroidota</taxon>
        <taxon>Cytophagia</taxon>
        <taxon>Cytophagales</taxon>
        <taxon>Hymenobacteraceae</taxon>
        <taxon>Pontibacter</taxon>
    </lineage>
</organism>
<evidence type="ECO:0000313" key="22">
    <source>
        <dbReference type="Proteomes" id="UP001597544"/>
    </source>
</evidence>
<keyword evidence="6" id="KW-0997">Cell inner membrane</keyword>
<keyword evidence="12 17" id="KW-1133">Transmembrane helix</keyword>
<comment type="similarity">
    <text evidence="3">Belongs to the etk/wzc family.</text>
</comment>
<dbReference type="Proteomes" id="UP001597544">
    <property type="component" value="Unassembled WGS sequence"/>
</dbReference>
<dbReference type="CDD" id="cd05387">
    <property type="entry name" value="BY-kinase"/>
    <property type="match status" value="1"/>
</dbReference>
<evidence type="ECO:0000256" key="14">
    <source>
        <dbReference type="ARBA" id="ARBA00023137"/>
    </source>
</evidence>
<comment type="similarity">
    <text evidence="2">Belongs to the CpsD/CapB family.</text>
</comment>
<dbReference type="NCBIfam" id="TIGR01007">
    <property type="entry name" value="eps_fam"/>
    <property type="match status" value="1"/>
</dbReference>
<dbReference type="Pfam" id="PF13807">
    <property type="entry name" value="GNVR"/>
    <property type="match status" value="1"/>
</dbReference>
<dbReference type="RefSeq" id="WP_377506707.1">
    <property type="nucleotide sequence ID" value="NZ_JBHULU010000015.1"/>
</dbReference>
<proteinExistence type="inferred from homology"/>
<evidence type="ECO:0000256" key="8">
    <source>
        <dbReference type="ARBA" id="ARBA00022692"/>
    </source>
</evidence>
<evidence type="ECO:0000259" key="19">
    <source>
        <dbReference type="Pfam" id="PF13614"/>
    </source>
</evidence>
<dbReference type="Pfam" id="PF02706">
    <property type="entry name" value="Wzz"/>
    <property type="match status" value="1"/>
</dbReference>
<protein>
    <recommendedName>
        <fullName evidence="4">non-specific protein-tyrosine kinase</fullName>
        <ecNumber evidence="4">2.7.10.2</ecNumber>
    </recommendedName>
</protein>
<feature type="domain" description="Tyrosine-protein kinase G-rich" evidence="20">
    <location>
        <begin position="431"/>
        <end position="509"/>
    </location>
</feature>
<feature type="transmembrane region" description="Helical" evidence="17">
    <location>
        <begin position="489"/>
        <end position="507"/>
    </location>
</feature>
<keyword evidence="10" id="KW-0418">Kinase</keyword>
<evidence type="ECO:0000256" key="2">
    <source>
        <dbReference type="ARBA" id="ARBA00007316"/>
    </source>
</evidence>
<evidence type="ECO:0000256" key="6">
    <source>
        <dbReference type="ARBA" id="ARBA00022519"/>
    </source>
</evidence>
<feature type="domain" description="AAA" evidence="19">
    <location>
        <begin position="574"/>
        <end position="710"/>
    </location>
</feature>
<dbReference type="EC" id="2.7.10.2" evidence="4"/>
<keyword evidence="13 17" id="KW-0472">Membrane</keyword>
<keyword evidence="11" id="KW-0067">ATP-binding</keyword>
<gene>
    <name evidence="21" type="ORF">ACFSRY_10675</name>
</gene>
<keyword evidence="7" id="KW-0808">Transferase</keyword>
<dbReference type="InterPro" id="IPR032807">
    <property type="entry name" value="GNVR"/>
</dbReference>
<evidence type="ECO:0000256" key="5">
    <source>
        <dbReference type="ARBA" id="ARBA00022475"/>
    </source>
</evidence>
<evidence type="ECO:0000256" key="13">
    <source>
        <dbReference type="ARBA" id="ARBA00023136"/>
    </source>
</evidence>
<evidence type="ECO:0000256" key="3">
    <source>
        <dbReference type="ARBA" id="ARBA00008883"/>
    </source>
</evidence>
<comment type="catalytic activity">
    <reaction evidence="15">
        <text>L-tyrosyl-[protein] + ATP = O-phospho-L-tyrosyl-[protein] + ADP + H(+)</text>
        <dbReference type="Rhea" id="RHEA:10596"/>
        <dbReference type="Rhea" id="RHEA-COMP:10136"/>
        <dbReference type="Rhea" id="RHEA-COMP:20101"/>
        <dbReference type="ChEBI" id="CHEBI:15378"/>
        <dbReference type="ChEBI" id="CHEBI:30616"/>
        <dbReference type="ChEBI" id="CHEBI:46858"/>
        <dbReference type="ChEBI" id="CHEBI:61978"/>
        <dbReference type="ChEBI" id="CHEBI:456216"/>
        <dbReference type="EC" id="2.7.10.2"/>
    </reaction>
</comment>
<dbReference type="InterPro" id="IPR003856">
    <property type="entry name" value="LPS_length_determ_N"/>
</dbReference>
<dbReference type="SUPFAM" id="SSF52540">
    <property type="entry name" value="P-loop containing nucleoside triphosphate hydrolases"/>
    <property type="match status" value="1"/>
</dbReference>
<evidence type="ECO:0000313" key="21">
    <source>
        <dbReference type="EMBL" id="MFD2514331.1"/>
    </source>
</evidence>
<evidence type="ECO:0000256" key="17">
    <source>
        <dbReference type="SAM" id="Phobius"/>
    </source>
</evidence>
<keyword evidence="16" id="KW-0175">Coiled coil</keyword>
<comment type="caution">
    <text evidence="21">The sequence shown here is derived from an EMBL/GenBank/DDBJ whole genome shotgun (WGS) entry which is preliminary data.</text>
</comment>
<dbReference type="InterPro" id="IPR025669">
    <property type="entry name" value="AAA_dom"/>
</dbReference>
<dbReference type="InterPro" id="IPR005702">
    <property type="entry name" value="Wzc-like_C"/>
</dbReference>
<name>A0ABW5IL04_9BACT</name>
<keyword evidence="9" id="KW-0547">Nucleotide-binding</keyword>
<dbReference type="PANTHER" id="PTHR32309">
    <property type="entry name" value="TYROSINE-PROTEIN KINASE"/>
    <property type="match status" value="1"/>
</dbReference>
<dbReference type="Gene3D" id="3.40.50.300">
    <property type="entry name" value="P-loop containing nucleotide triphosphate hydrolases"/>
    <property type="match status" value="1"/>
</dbReference>
<evidence type="ECO:0000256" key="7">
    <source>
        <dbReference type="ARBA" id="ARBA00022679"/>
    </source>
</evidence>
<comment type="subcellular location">
    <subcellularLocation>
        <location evidence="1">Cell inner membrane</location>
        <topology evidence="1">Multi-pass membrane protein</topology>
    </subcellularLocation>
</comment>
<evidence type="ECO:0000256" key="12">
    <source>
        <dbReference type="ARBA" id="ARBA00022989"/>
    </source>
</evidence>
<dbReference type="EMBL" id="JBHULU010000015">
    <property type="protein sequence ID" value="MFD2514331.1"/>
    <property type="molecule type" value="Genomic_DNA"/>
</dbReference>
<keyword evidence="5" id="KW-1003">Cell membrane</keyword>
<keyword evidence="8 17" id="KW-0812">Transmembrane</keyword>
<dbReference type="InterPro" id="IPR050445">
    <property type="entry name" value="Bact_polysacc_biosynth/exp"/>
</dbReference>
<evidence type="ECO:0000256" key="16">
    <source>
        <dbReference type="SAM" id="Coils"/>
    </source>
</evidence>
<reference evidence="22" key="1">
    <citation type="journal article" date="2019" name="Int. J. Syst. Evol. Microbiol.">
        <title>The Global Catalogue of Microorganisms (GCM) 10K type strain sequencing project: providing services to taxonomists for standard genome sequencing and annotation.</title>
        <authorList>
            <consortium name="The Broad Institute Genomics Platform"/>
            <consortium name="The Broad Institute Genome Sequencing Center for Infectious Disease"/>
            <person name="Wu L."/>
            <person name="Ma J."/>
        </authorList>
    </citation>
    <scope>NUCLEOTIDE SEQUENCE [LARGE SCALE GENOMIC DNA]</scope>
    <source>
        <strain evidence="22">KCTC 42498</strain>
    </source>
</reference>
<evidence type="ECO:0000256" key="9">
    <source>
        <dbReference type="ARBA" id="ARBA00022741"/>
    </source>
</evidence>
<evidence type="ECO:0000259" key="18">
    <source>
        <dbReference type="Pfam" id="PF02706"/>
    </source>
</evidence>
<evidence type="ECO:0000256" key="15">
    <source>
        <dbReference type="ARBA" id="ARBA00051245"/>
    </source>
</evidence>
<keyword evidence="22" id="KW-1185">Reference proteome</keyword>
<feature type="domain" description="Polysaccharide chain length determinant N-terminal" evidence="18">
    <location>
        <begin position="17"/>
        <end position="110"/>
    </location>
</feature>
<evidence type="ECO:0000256" key="10">
    <source>
        <dbReference type="ARBA" id="ARBA00022777"/>
    </source>
</evidence>
<feature type="transmembrane region" description="Helical" evidence="17">
    <location>
        <begin position="32"/>
        <end position="50"/>
    </location>
</feature>
<evidence type="ECO:0000256" key="1">
    <source>
        <dbReference type="ARBA" id="ARBA00004429"/>
    </source>
</evidence>
<sequence>MNNTDLNKILFKQQEEETIDLAEILYKYLVHWKWFVISFVLALGAGFLYLKTQAPIYSINSSVLIKDDKKGLGQDDMLKQLNIFSGTKVVDNEIDILKSYTLMEQVVTDLNLPVHYYKSEQLKNIELYGVSSPVKVTVVKPSDPGEDAEPLELKIINDKTFLLNGNEVAFDKEVSSAYGTILISLTGNAPDVKELFVTIRPVSAVTENYMELLTVEASSKMSTVLNMSLESAVPQKGIDILNKLVDVYNQAGLEDKNRVAANTLTFIENRLKLVSEDLTEVEKNVEAYKASEGITDISTESKLFLESVQQNDLQLNQIKIQESVLNSVYDYVLRKNNTAGTVPATLGINDPTLLALINQLVELEAKREQTVKLVKEDNPLMLAIDEQIRNVKINLSENIQTFQKSLAITRQKLEGQNARIESTIKTIPGKERKLVDITRQQAIKNNLYTFLLQKREETALSYASAVSDSRIIDRARSKNKPVSPSKTKILLLFGLVGLAVPFGIIFIKDLLNNKISSRQEIEKATKAPILAEISYSEHEEALVITSKEQTIIGEQIRALRTNLAFASPGQALQTILFTSSMTGEGKTFISLNLGASLAMIDKKTIILEMDMRKPKLHASLNIQNNLGISNYLTGQASLDEIIQPVPGQENYYIITCGTIPPNPAELLTKGRLDELFQSLRATFDYIIVDAPPVGVVTDAQILEQQADTTIYILRHNYTLKSHLPLVDSLYKESKFKNMNLVLNSVSERAGYNYGYGYGYGYTENPKGKKRKAFARA</sequence>
<evidence type="ECO:0000259" key="20">
    <source>
        <dbReference type="Pfam" id="PF13807"/>
    </source>
</evidence>
<evidence type="ECO:0000256" key="11">
    <source>
        <dbReference type="ARBA" id="ARBA00022840"/>
    </source>
</evidence>
<dbReference type="PANTHER" id="PTHR32309:SF13">
    <property type="entry name" value="FERRIC ENTEROBACTIN TRANSPORT PROTEIN FEPE"/>
    <property type="match status" value="1"/>
</dbReference>